<keyword evidence="3" id="KW-1185">Reference proteome</keyword>
<dbReference type="AlphaFoldDB" id="A0A8K0NT89"/>
<dbReference type="EMBL" id="JABELV010000060">
    <property type="protein sequence ID" value="KAG7544294.1"/>
    <property type="molecule type" value="Genomic_DNA"/>
</dbReference>
<evidence type="ECO:0000256" key="1">
    <source>
        <dbReference type="SAM" id="MobiDB-lite"/>
    </source>
</evidence>
<evidence type="ECO:0000313" key="3">
    <source>
        <dbReference type="Proteomes" id="UP000812966"/>
    </source>
</evidence>
<feature type="compositionally biased region" description="Basic and acidic residues" evidence="1">
    <location>
        <begin position="155"/>
        <end position="165"/>
    </location>
</feature>
<evidence type="ECO:0000313" key="2">
    <source>
        <dbReference type="EMBL" id="KAG7544294.1"/>
    </source>
</evidence>
<proteinExistence type="predicted"/>
<protein>
    <submittedName>
        <fullName evidence="2">Uncharacterized protein</fullName>
    </submittedName>
</protein>
<gene>
    <name evidence="2" type="ORF">FFLO_03333</name>
</gene>
<dbReference type="Proteomes" id="UP000812966">
    <property type="component" value="Unassembled WGS sequence"/>
</dbReference>
<feature type="compositionally biased region" description="Basic and acidic residues" evidence="1">
    <location>
        <begin position="195"/>
        <end position="215"/>
    </location>
</feature>
<feature type="compositionally biased region" description="Polar residues" evidence="1">
    <location>
        <begin position="166"/>
        <end position="182"/>
    </location>
</feature>
<accession>A0A8K0NT89</accession>
<name>A0A8K0NT89_9TREE</name>
<feature type="region of interest" description="Disordered" evidence="1">
    <location>
        <begin position="121"/>
        <end position="224"/>
    </location>
</feature>
<sequence length="224" mass="24862">MRGSRVSDWSSADQHQSAVWLPGMSDFSYKIFVHCKRIIRGEDVLSGRTSTALSAGAIRALVQQYQPFKPIGEEPAPLTWWRSRLKEDPFECWGQYRERSDFSLDVMSPYAKEVERWLLPPSFDNEIDPQRNAAPRPEPSPEAQLSAQAQSEPKALSRPEHEAEPQSKSAESGHTEISSSDQADTDAPGIPESDSAEKVDRQLGGRLGADEKKATPDALVLAKT</sequence>
<reference evidence="2" key="1">
    <citation type="submission" date="2020-04" db="EMBL/GenBank/DDBJ databases">
        <title>Analysis of mating type loci in Filobasidium floriforme.</title>
        <authorList>
            <person name="Nowrousian M."/>
        </authorList>
    </citation>
    <scope>NUCLEOTIDE SEQUENCE</scope>
    <source>
        <strain evidence="2">CBS 6242</strain>
    </source>
</reference>
<organism evidence="2 3">
    <name type="scientific">Filobasidium floriforme</name>
    <dbReference type="NCBI Taxonomy" id="5210"/>
    <lineage>
        <taxon>Eukaryota</taxon>
        <taxon>Fungi</taxon>
        <taxon>Dikarya</taxon>
        <taxon>Basidiomycota</taxon>
        <taxon>Agaricomycotina</taxon>
        <taxon>Tremellomycetes</taxon>
        <taxon>Filobasidiales</taxon>
        <taxon>Filobasidiaceae</taxon>
        <taxon>Filobasidium</taxon>
    </lineage>
</organism>
<comment type="caution">
    <text evidence="2">The sequence shown here is derived from an EMBL/GenBank/DDBJ whole genome shotgun (WGS) entry which is preliminary data.</text>
</comment>